<dbReference type="EMBL" id="LLXL01002759">
    <property type="protein sequence ID" value="PKK60030.1"/>
    <property type="molecule type" value="Genomic_DNA"/>
</dbReference>
<name>A0A2N1MEG4_9GLOM</name>
<comment type="caution">
    <text evidence="2">The sequence shown here is derived from an EMBL/GenBank/DDBJ whole genome shotgun (WGS) entry which is preliminary data.</text>
</comment>
<accession>A0A2N1MEG4</accession>
<reference evidence="2 3" key="1">
    <citation type="submission" date="2016-04" db="EMBL/GenBank/DDBJ databases">
        <title>Genome analyses suggest a sexual origin of heterokaryosis in a supposedly ancient asexual fungus.</title>
        <authorList>
            <person name="Ropars J."/>
            <person name="Sedzielewska K."/>
            <person name="Noel J."/>
            <person name="Charron P."/>
            <person name="Farinelli L."/>
            <person name="Marton T."/>
            <person name="Kruger M."/>
            <person name="Pelin A."/>
            <person name="Brachmann A."/>
            <person name="Corradi N."/>
        </authorList>
    </citation>
    <scope>NUCLEOTIDE SEQUENCE [LARGE SCALE GENOMIC DNA]</scope>
    <source>
        <strain evidence="2 3">C2</strain>
    </source>
</reference>
<organism evidence="2 3">
    <name type="scientific">Rhizophagus irregularis</name>
    <dbReference type="NCBI Taxonomy" id="588596"/>
    <lineage>
        <taxon>Eukaryota</taxon>
        <taxon>Fungi</taxon>
        <taxon>Fungi incertae sedis</taxon>
        <taxon>Mucoromycota</taxon>
        <taxon>Glomeromycotina</taxon>
        <taxon>Glomeromycetes</taxon>
        <taxon>Glomerales</taxon>
        <taxon>Glomeraceae</taxon>
        <taxon>Rhizophagus</taxon>
    </lineage>
</organism>
<feature type="coiled-coil region" evidence="1">
    <location>
        <begin position="305"/>
        <end position="339"/>
    </location>
</feature>
<feature type="coiled-coil region" evidence="1">
    <location>
        <begin position="91"/>
        <end position="125"/>
    </location>
</feature>
<dbReference type="AlphaFoldDB" id="A0A2N1MEG4"/>
<sequence length="429" mass="50417">MGIKSAYLDLLTSNFSLRKELVLEETNNISNNEKICILTKEIEACKRHIIYLEKNLVSREDEILQMKAECLSIQNELDKCRDHLEFKEEALVMQDNRIVLLEEQLVESEERVEKLRSRIKSHGRNFSSEENLPVRGNSPDQYNSDTNLDMATITELTNAIDGYLENETTHRAILVDQIKRFTRQLHRRDNNLQQDLIQEQRNRRNAETERDARILELRNVQGERDMAILAYNNERDAHRDSQRIAQQRQARIATLLQEEFAFRLLNQHKDAQVTEYKRNAHRMTVRYNTDTEHWRRRHAGCAQQARNWKGRYQQSQNRNQNLNQNIFNLQQQILALQNNPPQVQHTSMVGYGPPIFHGRTGEDPEDFIRDFQRYVVGSRINVTPGAGQAAGREEAYGLLLSCPSGSHGKNVYYMYIFVDHVYYNIHYFK</sequence>
<keyword evidence="1" id="KW-0175">Coiled coil</keyword>
<dbReference type="VEuPathDB" id="FungiDB:RhiirA1_456388"/>
<reference evidence="2 3" key="2">
    <citation type="submission" date="2017-10" db="EMBL/GenBank/DDBJ databases">
        <title>Extensive intraspecific genome diversity in a model arbuscular mycorrhizal fungus.</title>
        <authorList>
            <person name="Chen E.C.H."/>
            <person name="Morin E."/>
            <person name="Baudet D."/>
            <person name="Noel J."/>
            <person name="Ndikumana S."/>
            <person name="Charron P."/>
            <person name="St-Onge C."/>
            <person name="Giorgi J."/>
            <person name="Grigoriev I.V."/>
            <person name="Roux C."/>
            <person name="Martin F.M."/>
            <person name="Corradi N."/>
        </authorList>
    </citation>
    <scope>NUCLEOTIDE SEQUENCE [LARGE SCALE GENOMIC DNA]</scope>
    <source>
        <strain evidence="2 3">C2</strain>
    </source>
</reference>
<protein>
    <submittedName>
        <fullName evidence="2">Uncharacterized protein</fullName>
    </submittedName>
</protein>
<dbReference type="Proteomes" id="UP000233469">
    <property type="component" value="Unassembled WGS sequence"/>
</dbReference>
<gene>
    <name evidence="2" type="ORF">RhiirC2_793950</name>
</gene>
<evidence type="ECO:0000313" key="2">
    <source>
        <dbReference type="EMBL" id="PKK60030.1"/>
    </source>
</evidence>
<dbReference type="VEuPathDB" id="FungiDB:RhiirFUN_022054"/>
<dbReference type="VEuPathDB" id="FungiDB:FUN_011755"/>
<evidence type="ECO:0000313" key="3">
    <source>
        <dbReference type="Proteomes" id="UP000233469"/>
    </source>
</evidence>
<evidence type="ECO:0000256" key="1">
    <source>
        <dbReference type="SAM" id="Coils"/>
    </source>
</evidence>
<proteinExistence type="predicted"/>